<dbReference type="STRING" id="330214.NIDE1833"/>
<evidence type="ECO:0008006" key="3">
    <source>
        <dbReference type="Google" id="ProtNLM"/>
    </source>
</evidence>
<gene>
    <name evidence="1" type="ORF">NIDE1833</name>
</gene>
<dbReference type="EMBL" id="FP929003">
    <property type="protein sequence ID" value="CBK41562.1"/>
    <property type="molecule type" value="Genomic_DNA"/>
</dbReference>
<name>D8PEA3_9BACT</name>
<dbReference type="Proteomes" id="UP000001660">
    <property type="component" value="Chromosome"/>
</dbReference>
<organism evidence="1 2">
    <name type="scientific">Nitrospira defluvii</name>
    <dbReference type="NCBI Taxonomy" id="330214"/>
    <lineage>
        <taxon>Bacteria</taxon>
        <taxon>Pseudomonadati</taxon>
        <taxon>Nitrospirota</taxon>
        <taxon>Nitrospiria</taxon>
        <taxon>Nitrospirales</taxon>
        <taxon>Nitrospiraceae</taxon>
        <taxon>Nitrospira</taxon>
    </lineage>
</organism>
<protein>
    <recommendedName>
        <fullName evidence="3">Integrase catalytic domain-containing protein</fullName>
    </recommendedName>
</protein>
<dbReference type="KEGG" id="nde:NIDE1833"/>
<dbReference type="AlphaFoldDB" id="D8PEA3"/>
<sequence length="47" mass="5855">MRLHEYIEVFYNQQRLHQALGYRSLDEFERQMETCNLHVCCFWATLM</sequence>
<evidence type="ECO:0000313" key="1">
    <source>
        <dbReference type="EMBL" id="CBK41562.1"/>
    </source>
</evidence>
<evidence type="ECO:0000313" key="2">
    <source>
        <dbReference type="Proteomes" id="UP000001660"/>
    </source>
</evidence>
<proteinExistence type="predicted"/>
<reference evidence="1 2" key="1">
    <citation type="journal article" date="2010" name="Proc. Natl. Acad. Sci. U.S.A.">
        <title>A Nitrospira metagenome illuminates the physiology and evolution of globally important nitrite-oxidizing bacteria.</title>
        <authorList>
            <person name="Lucker S."/>
            <person name="Wagner M."/>
            <person name="Maixner F."/>
            <person name="Pelletier E."/>
            <person name="Koch H."/>
            <person name="Vacherie B."/>
            <person name="Rattei T."/>
            <person name="Sinninghe Damste J."/>
            <person name="Spieck E."/>
            <person name="Le Paslier D."/>
            <person name="Daims H."/>
        </authorList>
    </citation>
    <scope>NUCLEOTIDE SEQUENCE [LARGE SCALE GENOMIC DNA]</scope>
</reference>
<accession>D8PEA3</accession>
<keyword evidence="2" id="KW-1185">Reference proteome</keyword>
<dbReference type="HOGENOM" id="CLU_3165907_0_0_0"/>